<comment type="similarity">
    <text evidence="5">Belongs to the CbiD family.</text>
</comment>
<sequence>MFLRCDKNLKILEAIMKDYIVKNGKKLRCGITTGTCATASATAAIQMLLSGNIIDSVFVRLPDGEVLSISIFEPFINGYQASCCVKKYSGDDPDVTDGILIYAYVRLDHTDVISIDGGEGVGRVTQKGLDCPVGHAAINSVPIKMIKQNVQKVCDEYGYRGGVSILISVPEGKELAKKTFNPHLGIIGGISIIGTTGIVEPMSEKALIDSLKVEMRVIKEKGYKEILAFPGNYAKSFIDKTLGIRGDNSLKFSNYLGEVLDYALELEFDEILIVGHIGKMVKVAGGMMNTHSHNGDFRMEVLACYAALFGADKEIVKEILSSITTEQAIEILIRENIEKEVIDKVSERAEFYINKRVDNKIKTKLIIYSNEKGILN</sequence>
<keyword evidence="1 5" id="KW-0169">Cobalamin biosynthesis</keyword>
<keyword evidence="4 5" id="KW-0949">S-adenosyl-L-methionine</keyword>
<comment type="catalytic activity">
    <reaction evidence="5">
        <text>Co-precorrin-5B + S-adenosyl-L-methionine = Co-precorrin-6A + S-adenosyl-L-homocysteine</text>
        <dbReference type="Rhea" id="RHEA:26285"/>
        <dbReference type="ChEBI" id="CHEBI:57856"/>
        <dbReference type="ChEBI" id="CHEBI:59789"/>
        <dbReference type="ChEBI" id="CHEBI:60063"/>
        <dbReference type="ChEBI" id="CHEBI:60064"/>
        <dbReference type="EC" id="2.1.1.195"/>
    </reaction>
</comment>
<keyword evidence="2 5" id="KW-0489">Methyltransferase</keyword>
<protein>
    <recommendedName>
        <fullName evidence="5">Cobalt-precorrin-5B C(1)-methyltransferase</fullName>
        <ecNumber evidence="5">2.1.1.195</ecNumber>
    </recommendedName>
    <alternativeName>
        <fullName evidence="5">Cobalt-precorrin-6A synthase</fullName>
    </alternativeName>
</protein>
<dbReference type="GO" id="GO:0008168">
    <property type="term" value="F:methyltransferase activity"/>
    <property type="evidence" value="ECO:0007669"/>
    <property type="project" value="UniProtKB-KW"/>
</dbReference>
<dbReference type="SUPFAM" id="SSF111342">
    <property type="entry name" value="CbiD-like"/>
    <property type="match status" value="1"/>
</dbReference>
<keyword evidence="7" id="KW-1185">Reference proteome</keyword>
<evidence type="ECO:0000313" key="7">
    <source>
        <dbReference type="Proteomes" id="UP001519342"/>
    </source>
</evidence>
<dbReference type="InterPro" id="IPR002748">
    <property type="entry name" value="CbiD"/>
</dbReference>
<comment type="pathway">
    <text evidence="5">Cofactor biosynthesis; adenosylcobalamin biosynthesis; cob(II)yrinate a,c-diamide from sirohydrochlorin (anaerobic route): step 6/10.</text>
</comment>
<proteinExistence type="inferred from homology"/>
<accession>A0ABS4GBM5</accession>
<dbReference type="InterPro" id="IPR036074">
    <property type="entry name" value="CbiD_sf"/>
</dbReference>
<dbReference type="PANTHER" id="PTHR35863:SF1">
    <property type="entry name" value="COBALT-PRECORRIN-5B C(1)-METHYLTRANSFERASE"/>
    <property type="match status" value="1"/>
</dbReference>
<dbReference type="RefSeq" id="WP_209510822.1">
    <property type="nucleotide sequence ID" value="NZ_JAGGKS010000002.1"/>
</dbReference>
<dbReference type="HAMAP" id="MF_00787">
    <property type="entry name" value="CbiD"/>
    <property type="match status" value="1"/>
</dbReference>
<name>A0ABS4GBM5_9FIRM</name>
<comment type="function">
    <text evidence="5">Catalyzes the methylation of C-1 in cobalt-precorrin-5B to form cobalt-precorrin-6A.</text>
</comment>
<dbReference type="EMBL" id="JAGGKS010000002">
    <property type="protein sequence ID" value="MBP1925072.1"/>
    <property type="molecule type" value="Genomic_DNA"/>
</dbReference>
<evidence type="ECO:0000256" key="2">
    <source>
        <dbReference type="ARBA" id="ARBA00022603"/>
    </source>
</evidence>
<dbReference type="Proteomes" id="UP001519342">
    <property type="component" value="Unassembled WGS sequence"/>
</dbReference>
<dbReference type="PANTHER" id="PTHR35863">
    <property type="entry name" value="COBALT-PRECORRIN-5B C(1)-METHYLTRANSFERASE"/>
    <property type="match status" value="1"/>
</dbReference>
<organism evidence="6 7">
    <name type="scientific">Sedimentibacter acidaminivorans</name>
    <dbReference type="NCBI Taxonomy" id="913099"/>
    <lineage>
        <taxon>Bacteria</taxon>
        <taxon>Bacillati</taxon>
        <taxon>Bacillota</taxon>
        <taxon>Tissierellia</taxon>
        <taxon>Sedimentibacter</taxon>
    </lineage>
</organism>
<evidence type="ECO:0000313" key="6">
    <source>
        <dbReference type="EMBL" id="MBP1925072.1"/>
    </source>
</evidence>
<evidence type="ECO:0000256" key="4">
    <source>
        <dbReference type="ARBA" id="ARBA00022691"/>
    </source>
</evidence>
<dbReference type="EC" id="2.1.1.195" evidence="5"/>
<comment type="caution">
    <text evidence="6">The sequence shown here is derived from an EMBL/GenBank/DDBJ whole genome shotgun (WGS) entry which is preliminary data.</text>
</comment>
<evidence type="ECO:0000256" key="3">
    <source>
        <dbReference type="ARBA" id="ARBA00022679"/>
    </source>
</evidence>
<dbReference type="Gene3D" id="3.30.2110.10">
    <property type="entry name" value="CbiD-like"/>
    <property type="match status" value="1"/>
</dbReference>
<dbReference type="Pfam" id="PF01888">
    <property type="entry name" value="CbiD"/>
    <property type="match status" value="1"/>
</dbReference>
<keyword evidence="3 5" id="KW-0808">Transferase</keyword>
<gene>
    <name evidence="5" type="primary">cbiD</name>
    <name evidence="6" type="ORF">J2Z76_000929</name>
</gene>
<dbReference type="GO" id="GO:0032259">
    <property type="term" value="P:methylation"/>
    <property type="evidence" value="ECO:0007669"/>
    <property type="project" value="UniProtKB-KW"/>
</dbReference>
<evidence type="ECO:0000256" key="1">
    <source>
        <dbReference type="ARBA" id="ARBA00022573"/>
    </source>
</evidence>
<dbReference type="PIRSF" id="PIRSF026782">
    <property type="entry name" value="CbiD"/>
    <property type="match status" value="1"/>
</dbReference>
<reference evidence="6 7" key="1">
    <citation type="submission" date="2021-03" db="EMBL/GenBank/DDBJ databases">
        <title>Genomic Encyclopedia of Type Strains, Phase IV (KMG-IV): sequencing the most valuable type-strain genomes for metagenomic binning, comparative biology and taxonomic classification.</title>
        <authorList>
            <person name="Goeker M."/>
        </authorList>
    </citation>
    <scope>NUCLEOTIDE SEQUENCE [LARGE SCALE GENOMIC DNA]</scope>
    <source>
        <strain evidence="6 7">DSM 24004</strain>
    </source>
</reference>
<dbReference type="NCBIfam" id="TIGR00312">
    <property type="entry name" value="cbiD"/>
    <property type="match status" value="1"/>
</dbReference>
<evidence type="ECO:0000256" key="5">
    <source>
        <dbReference type="HAMAP-Rule" id="MF_00787"/>
    </source>
</evidence>